<name>A0A498Q3S5_9MYCO</name>
<reference evidence="2 3" key="1">
    <citation type="submission" date="2018-09" db="EMBL/GenBank/DDBJ databases">
        <authorList>
            <person name="Tagini F."/>
        </authorList>
    </citation>
    <scope>NUCLEOTIDE SEQUENCE [LARGE SCALE GENOMIC DNA]</scope>
    <source>
        <strain evidence="2 3">MK136</strain>
    </source>
</reference>
<organism evidence="2 3">
    <name type="scientific">Mycobacterium attenuatum</name>
    <dbReference type="NCBI Taxonomy" id="2341086"/>
    <lineage>
        <taxon>Bacteria</taxon>
        <taxon>Bacillati</taxon>
        <taxon>Actinomycetota</taxon>
        <taxon>Actinomycetes</taxon>
        <taxon>Mycobacteriales</taxon>
        <taxon>Mycobacteriaceae</taxon>
        <taxon>Mycobacterium</taxon>
    </lineage>
</organism>
<dbReference type="InterPro" id="IPR039708">
    <property type="entry name" value="MT1774/Rv1733c-like"/>
</dbReference>
<protein>
    <submittedName>
        <fullName evidence="2">Putative membrane protein</fullName>
    </submittedName>
</protein>
<dbReference type="PANTHER" id="PTHR42305:SF1">
    <property type="entry name" value="MEMBRANE PROTEIN RV1733C-RELATED"/>
    <property type="match status" value="1"/>
</dbReference>
<keyword evidence="1" id="KW-1133">Transmembrane helix</keyword>
<sequence length="187" mass="20473">METLTIDPRRWRIAHLVGRNPLLRRTDRLEALLLLVALIASLAMIPAAGIAGIEVFDARDHQYARQAQARHPVMATVASVTHNPNSESVVMHVRWAVAGGERTGSFQQSVPLNAGQRVEIWTDRDGNLVRPPTPRWHAGVDALVTSVLIVLACGVAMASLVASVRSRLDRARDAAWERELAKVSEIG</sequence>
<keyword evidence="1" id="KW-0812">Transmembrane</keyword>
<dbReference type="AlphaFoldDB" id="A0A498Q3S5"/>
<keyword evidence="3" id="KW-1185">Reference proteome</keyword>
<keyword evidence="1" id="KW-0472">Membrane</keyword>
<dbReference type="RefSeq" id="WP_122443577.1">
    <property type="nucleotide sequence ID" value="NZ_UPHP01000092.1"/>
</dbReference>
<evidence type="ECO:0000256" key="1">
    <source>
        <dbReference type="SAM" id="Phobius"/>
    </source>
</evidence>
<evidence type="ECO:0000313" key="2">
    <source>
        <dbReference type="EMBL" id="VBA40446.1"/>
    </source>
</evidence>
<feature type="transmembrane region" description="Helical" evidence="1">
    <location>
        <begin position="142"/>
        <end position="162"/>
    </location>
</feature>
<evidence type="ECO:0000313" key="3">
    <source>
        <dbReference type="Proteomes" id="UP000273307"/>
    </source>
</evidence>
<dbReference type="EMBL" id="UPHP01000092">
    <property type="protein sequence ID" value="VBA40446.1"/>
    <property type="molecule type" value="Genomic_DNA"/>
</dbReference>
<dbReference type="Proteomes" id="UP000273307">
    <property type="component" value="Unassembled WGS sequence"/>
</dbReference>
<gene>
    <name evidence="2" type="ORF">LAUMK136_03529</name>
</gene>
<accession>A0A498Q3S5</accession>
<dbReference type="PANTHER" id="PTHR42305">
    <property type="entry name" value="MEMBRANE PROTEIN RV1733C-RELATED"/>
    <property type="match status" value="1"/>
</dbReference>
<feature type="transmembrane region" description="Helical" evidence="1">
    <location>
        <begin position="31"/>
        <end position="53"/>
    </location>
</feature>
<dbReference type="OrthoDB" id="4542680at2"/>
<proteinExistence type="predicted"/>